<keyword evidence="2" id="KW-1185">Reference proteome</keyword>
<protein>
    <submittedName>
        <fullName evidence="1">Uncharacterized protein</fullName>
    </submittedName>
</protein>
<name>W9T1D0_9ROSA</name>
<dbReference type="EMBL" id="KE619349">
    <property type="protein sequence ID" value="EXC35835.1"/>
    <property type="molecule type" value="Genomic_DNA"/>
</dbReference>
<gene>
    <name evidence="1" type="ORF">L484_001226</name>
</gene>
<sequence length="321" mass="36812">MDQKKEEPEKDSMSWNEILAYLDYFQTVVSRIQEDQEDNRMRLEYHQKTISELIDGGGATNEFMKHKFNVDLLEFGFESYAGLMEDQGYEEKLRQQIRTQKEATEEARANRKISYVELAQQLNESDERMRVLNGIHAMAIVTGTKLSRFLVEYFLLLSGSKRKEEMERKIQAVKNAIQSESLEGNSVIIDTFVSVVEFVGQEMVKRGTKKDARREEASTTGEDDLLGMILFEVLNFEIAFSRPIFLPTVANNVFLQVIGNYISALLDSKLKAIASYMKAREAGASASTPDHQGLIRRNKLKNKLDAGIEKFWNKLELQPKN</sequence>
<proteinExistence type="predicted"/>
<reference evidence="2" key="1">
    <citation type="submission" date="2013-01" db="EMBL/GenBank/DDBJ databases">
        <title>Draft Genome Sequence of a Mulberry Tree, Morus notabilis C.K. Schneid.</title>
        <authorList>
            <person name="He N."/>
            <person name="Zhao S."/>
        </authorList>
    </citation>
    <scope>NUCLEOTIDE SEQUENCE</scope>
</reference>
<dbReference type="AlphaFoldDB" id="W9T1D0"/>
<dbReference type="Proteomes" id="UP000030645">
    <property type="component" value="Unassembled WGS sequence"/>
</dbReference>
<organism evidence="1 2">
    <name type="scientific">Morus notabilis</name>
    <dbReference type="NCBI Taxonomy" id="981085"/>
    <lineage>
        <taxon>Eukaryota</taxon>
        <taxon>Viridiplantae</taxon>
        <taxon>Streptophyta</taxon>
        <taxon>Embryophyta</taxon>
        <taxon>Tracheophyta</taxon>
        <taxon>Spermatophyta</taxon>
        <taxon>Magnoliopsida</taxon>
        <taxon>eudicotyledons</taxon>
        <taxon>Gunneridae</taxon>
        <taxon>Pentapetalae</taxon>
        <taxon>rosids</taxon>
        <taxon>fabids</taxon>
        <taxon>Rosales</taxon>
        <taxon>Moraceae</taxon>
        <taxon>Moreae</taxon>
        <taxon>Morus</taxon>
    </lineage>
</organism>
<evidence type="ECO:0000313" key="2">
    <source>
        <dbReference type="Proteomes" id="UP000030645"/>
    </source>
</evidence>
<accession>W9T1D0</accession>
<evidence type="ECO:0000313" key="1">
    <source>
        <dbReference type="EMBL" id="EXC35835.1"/>
    </source>
</evidence>